<dbReference type="NCBIfam" id="NF002154">
    <property type="entry name" value="PRK00984.1-3"/>
    <property type="match status" value="1"/>
</dbReference>
<comment type="function">
    <text evidence="4">Responsible for synthesis of pseudouridine from uracil-13 in transfer RNAs.</text>
</comment>
<protein>
    <recommendedName>
        <fullName evidence="4">tRNA pseudouridine synthase D</fullName>
        <ecNumber evidence="4">5.4.99.27</ecNumber>
    </recommendedName>
    <alternativeName>
        <fullName evidence="4">tRNA pseudouridine(13) synthase</fullName>
    </alternativeName>
    <alternativeName>
        <fullName evidence="4">tRNA pseudouridylate synthase D</fullName>
    </alternativeName>
    <alternativeName>
        <fullName evidence="4">tRNA-uridine isomerase D</fullName>
    </alternativeName>
</protein>
<organism evidence="6 7">
    <name type="scientific">Helicobacter anseris</name>
    <dbReference type="NCBI Taxonomy" id="375926"/>
    <lineage>
        <taxon>Bacteria</taxon>
        <taxon>Pseudomonadati</taxon>
        <taxon>Campylobacterota</taxon>
        <taxon>Epsilonproteobacteria</taxon>
        <taxon>Campylobacterales</taxon>
        <taxon>Helicobacteraceae</taxon>
        <taxon>Helicobacter</taxon>
    </lineage>
</organism>
<dbReference type="PROSITE" id="PS50984">
    <property type="entry name" value="TRUD"/>
    <property type="match status" value="1"/>
</dbReference>
<keyword evidence="2 4" id="KW-0819">tRNA processing</keyword>
<dbReference type="SUPFAM" id="SSF55120">
    <property type="entry name" value="Pseudouridine synthase"/>
    <property type="match status" value="1"/>
</dbReference>
<dbReference type="CDD" id="cd02575">
    <property type="entry name" value="PseudoU_synth_EcTruD"/>
    <property type="match status" value="1"/>
</dbReference>
<dbReference type="InterPro" id="IPR050170">
    <property type="entry name" value="TruD_pseudoU_synthase"/>
</dbReference>
<comment type="similarity">
    <text evidence="1 4">Belongs to the pseudouridine synthase TruD family.</text>
</comment>
<evidence type="ECO:0000256" key="1">
    <source>
        <dbReference type="ARBA" id="ARBA00007953"/>
    </source>
</evidence>
<dbReference type="AlphaFoldDB" id="A0A3D8J3L8"/>
<evidence type="ECO:0000256" key="2">
    <source>
        <dbReference type="ARBA" id="ARBA00022694"/>
    </source>
</evidence>
<feature type="active site" description="Nucleophile" evidence="4">
    <location>
        <position position="77"/>
    </location>
</feature>
<dbReference type="InterPro" id="IPR020119">
    <property type="entry name" value="PsdUridine_synth_TruD_CS"/>
</dbReference>
<dbReference type="InterPro" id="IPR001656">
    <property type="entry name" value="PsdUridine_synth_TruD"/>
</dbReference>
<dbReference type="Pfam" id="PF01142">
    <property type="entry name" value="TruD"/>
    <property type="match status" value="2"/>
</dbReference>
<comment type="caution">
    <text evidence="6">The sequence shown here is derived from an EMBL/GenBank/DDBJ whole genome shotgun (WGS) entry which is preliminary data.</text>
</comment>
<feature type="domain" description="TRUD" evidence="5">
    <location>
        <begin position="156"/>
        <end position="288"/>
    </location>
</feature>
<keyword evidence="3 4" id="KW-0413">Isomerase</keyword>
<sequence>MQEKIYALNHSPIPFYFSQNPRDFMVREIPLYEFSNQGEHLILNLRKKGLNTQDVIKILASFLGCKTQEIGYAGLKDKSATTTQYFSIHKKYNSHLLNHIQKLEERGIKILSQTYHHNKIKLGHLKGNDFFIRLKKVTPIMAQQMIQAIETIKLQGLPNYFGYQRFGKDQNNHLEGKKIVHHEAKYRNKTLQNFLISSYQSHLFNQWLSYRIKLSRIFAHFSVAEISQALQIENINWDKEIIKKIKAQKHFFKIFDGDVLEHYPFGKIFHTQLEAYDLQRFDEKTLAPTGLLCGKKACLSLKDSQKIEERFMDTKIEAQGSRRYAWIWPENISYRFLEKEAWFEIEFFLPKGSYATIFIEEIAHQPIRID</sequence>
<dbReference type="EMBL" id="NXLX01000022">
    <property type="protein sequence ID" value="RDU72013.1"/>
    <property type="molecule type" value="Genomic_DNA"/>
</dbReference>
<dbReference type="GO" id="GO:0005829">
    <property type="term" value="C:cytosol"/>
    <property type="evidence" value="ECO:0007669"/>
    <property type="project" value="TreeGrafter"/>
</dbReference>
<evidence type="ECO:0000256" key="3">
    <source>
        <dbReference type="ARBA" id="ARBA00023235"/>
    </source>
</evidence>
<evidence type="ECO:0000259" key="5">
    <source>
        <dbReference type="PROSITE" id="PS50984"/>
    </source>
</evidence>
<dbReference type="InterPro" id="IPR020103">
    <property type="entry name" value="PsdUridine_synth_cat_dom_sf"/>
</dbReference>
<proteinExistence type="inferred from homology"/>
<reference evidence="6 7" key="1">
    <citation type="submission" date="2018-04" db="EMBL/GenBank/DDBJ databases">
        <title>Novel Campyloabacter and Helicobacter Species and Strains.</title>
        <authorList>
            <person name="Mannion A.J."/>
            <person name="Shen Z."/>
            <person name="Fox J.G."/>
        </authorList>
    </citation>
    <scope>NUCLEOTIDE SEQUENCE [LARGE SCALE GENOMIC DNA]</scope>
    <source>
        <strain evidence="6 7">MIT 04-9362</strain>
    </source>
</reference>
<evidence type="ECO:0000256" key="4">
    <source>
        <dbReference type="HAMAP-Rule" id="MF_01082"/>
    </source>
</evidence>
<dbReference type="Gene3D" id="3.30.2350.20">
    <property type="entry name" value="TruD, catalytic domain"/>
    <property type="match status" value="1"/>
</dbReference>
<comment type="catalytic activity">
    <reaction evidence="4">
        <text>uridine(13) in tRNA = pseudouridine(13) in tRNA</text>
        <dbReference type="Rhea" id="RHEA:42540"/>
        <dbReference type="Rhea" id="RHEA-COMP:10105"/>
        <dbReference type="Rhea" id="RHEA-COMP:10106"/>
        <dbReference type="ChEBI" id="CHEBI:65314"/>
        <dbReference type="ChEBI" id="CHEBI:65315"/>
        <dbReference type="EC" id="5.4.99.27"/>
    </reaction>
</comment>
<dbReference type="NCBIfam" id="TIGR00094">
    <property type="entry name" value="tRNA_TruD_broad"/>
    <property type="match status" value="1"/>
</dbReference>
<dbReference type="InterPro" id="IPR042214">
    <property type="entry name" value="TruD_catalytic"/>
</dbReference>
<dbReference type="InterPro" id="IPR011760">
    <property type="entry name" value="PsdUridine_synth_TruD_insert"/>
</dbReference>
<dbReference type="GO" id="GO:0031119">
    <property type="term" value="P:tRNA pseudouridine synthesis"/>
    <property type="evidence" value="ECO:0007669"/>
    <property type="project" value="UniProtKB-UniRule"/>
</dbReference>
<dbReference type="PANTHER" id="PTHR47811">
    <property type="entry name" value="TRNA PSEUDOURIDINE SYNTHASE D"/>
    <property type="match status" value="1"/>
</dbReference>
<dbReference type="PANTHER" id="PTHR47811:SF1">
    <property type="entry name" value="TRNA PSEUDOURIDINE SYNTHASE D"/>
    <property type="match status" value="1"/>
</dbReference>
<dbReference type="HAMAP" id="MF_01082">
    <property type="entry name" value="TruD"/>
    <property type="match status" value="1"/>
</dbReference>
<dbReference type="PROSITE" id="PS01268">
    <property type="entry name" value="UPF0024"/>
    <property type="match status" value="1"/>
</dbReference>
<dbReference type="Proteomes" id="UP000256695">
    <property type="component" value="Unassembled WGS sequence"/>
</dbReference>
<dbReference type="OrthoDB" id="1550679at2"/>
<accession>A0A3D8J3L8</accession>
<keyword evidence="7" id="KW-1185">Reference proteome</keyword>
<evidence type="ECO:0000313" key="7">
    <source>
        <dbReference type="Proteomes" id="UP000256695"/>
    </source>
</evidence>
<dbReference type="RefSeq" id="WP_115579557.1">
    <property type="nucleotide sequence ID" value="NZ_NXLX01000022.1"/>
</dbReference>
<dbReference type="GO" id="GO:0160150">
    <property type="term" value="F:tRNA pseudouridine(13) synthase activity"/>
    <property type="evidence" value="ECO:0007669"/>
    <property type="project" value="UniProtKB-EC"/>
</dbReference>
<name>A0A3D8J3L8_9HELI</name>
<evidence type="ECO:0000313" key="6">
    <source>
        <dbReference type="EMBL" id="RDU72013.1"/>
    </source>
</evidence>
<dbReference type="GO" id="GO:0003723">
    <property type="term" value="F:RNA binding"/>
    <property type="evidence" value="ECO:0007669"/>
    <property type="project" value="InterPro"/>
</dbReference>
<gene>
    <name evidence="4" type="primary">truD</name>
    <name evidence="6" type="ORF">CQA57_07160</name>
</gene>
<dbReference type="EC" id="5.4.99.27" evidence="4"/>